<proteinExistence type="predicted"/>
<dbReference type="PANTHER" id="PTHR13620:SF121">
    <property type="entry name" value="EMB|CAB82946.1-RELATED"/>
    <property type="match status" value="1"/>
</dbReference>
<evidence type="ECO:0000259" key="3">
    <source>
        <dbReference type="Pfam" id="PF01612"/>
    </source>
</evidence>
<dbReference type="AlphaFoldDB" id="A0A1S3V0Q9"/>
<keyword evidence="2" id="KW-0378">Hydrolase</keyword>
<dbReference type="GO" id="GO:0005737">
    <property type="term" value="C:cytoplasm"/>
    <property type="evidence" value="ECO:0007669"/>
    <property type="project" value="TreeGrafter"/>
</dbReference>
<dbReference type="GO" id="GO:0003676">
    <property type="term" value="F:nucleic acid binding"/>
    <property type="evidence" value="ECO:0007669"/>
    <property type="project" value="InterPro"/>
</dbReference>
<accession>A0A1S3V0Q9</accession>
<evidence type="ECO:0000313" key="5">
    <source>
        <dbReference type="RefSeq" id="XP_014511772.1"/>
    </source>
</evidence>
<dbReference type="STRING" id="3916.A0A1S3V0Q9"/>
<evidence type="ECO:0000256" key="1">
    <source>
        <dbReference type="ARBA" id="ARBA00022722"/>
    </source>
</evidence>
<dbReference type="GO" id="GO:0006139">
    <property type="term" value="P:nucleobase-containing compound metabolic process"/>
    <property type="evidence" value="ECO:0007669"/>
    <property type="project" value="InterPro"/>
</dbReference>
<reference evidence="4" key="1">
    <citation type="journal article" date="2014" name="Nat. Commun.">
        <title>Genome sequence of mungbean and insights into evolution within Vigna species.</title>
        <authorList>
            <person name="Kang Y.J."/>
            <person name="Kim S.K."/>
            <person name="Kim M.Y."/>
            <person name="Lestari P."/>
            <person name="Kim K.H."/>
            <person name="Ha B.K."/>
            <person name="Jun T.H."/>
            <person name="Hwang W.J."/>
            <person name="Lee T."/>
            <person name="Lee J."/>
            <person name="Shim S."/>
            <person name="Yoon M.Y."/>
            <person name="Jang Y.E."/>
            <person name="Han K.S."/>
            <person name="Taeprayoon P."/>
            <person name="Yoon N."/>
            <person name="Somta P."/>
            <person name="Tanya P."/>
            <person name="Kim K.S."/>
            <person name="Gwag J.G."/>
            <person name="Moon J.K."/>
            <person name="Lee Y.H."/>
            <person name="Park B.S."/>
            <person name="Bombarely A."/>
            <person name="Doyle J.J."/>
            <person name="Jackson S.A."/>
            <person name="Schafleitner R."/>
            <person name="Srinives P."/>
            <person name="Varshney R.K."/>
            <person name="Lee S.H."/>
        </authorList>
    </citation>
    <scope>NUCLEOTIDE SEQUENCE [LARGE SCALE GENOMIC DNA]</scope>
    <source>
        <strain evidence="4">cv. VC1973A</strain>
    </source>
</reference>
<dbReference type="GO" id="GO:0008408">
    <property type="term" value="F:3'-5' exonuclease activity"/>
    <property type="evidence" value="ECO:0007669"/>
    <property type="project" value="InterPro"/>
</dbReference>
<evidence type="ECO:0000256" key="2">
    <source>
        <dbReference type="ARBA" id="ARBA00022801"/>
    </source>
</evidence>
<feature type="domain" description="3'-5' exonuclease" evidence="3">
    <location>
        <begin position="35"/>
        <end position="157"/>
    </location>
</feature>
<keyword evidence="4" id="KW-1185">Reference proteome</keyword>
<sequence length="197" mass="22106">MDSVQSFNLNGEQITTHVTKKKSTIRDVLESFLFSSESEQAKVIGIDIECHLSKDVDKTKCVTLHLCDGQSCLIIQLLHMNSIPVCLFNFLRLPSYTFVGVGIKDDLHKLEVEYGIRCKNAVELGPLAATVMKMPRLSGCGIDELTRVVNNLDLRKHRPLSAVFEDWGKYELGKKLAKLATVNVYSYYKVGSKLLEP</sequence>
<dbReference type="Pfam" id="PF01612">
    <property type="entry name" value="DNA_pol_A_exo1"/>
    <property type="match status" value="1"/>
</dbReference>
<dbReference type="OrthoDB" id="446462at2759"/>
<dbReference type="InterPro" id="IPR036397">
    <property type="entry name" value="RNaseH_sf"/>
</dbReference>
<keyword evidence="1" id="KW-0540">Nuclease</keyword>
<dbReference type="SUPFAM" id="SSF53098">
    <property type="entry name" value="Ribonuclease H-like"/>
    <property type="match status" value="1"/>
</dbReference>
<protein>
    <submittedName>
        <fullName evidence="5">Uncharacterized protein LOC106770478</fullName>
    </submittedName>
</protein>
<dbReference type="PANTHER" id="PTHR13620">
    <property type="entry name" value="3-5 EXONUCLEASE"/>
    <property type="match status" value="1"/>
</dbReference>
<evidence type="ECO:0000313" key="4">
    <source>
        <dbReference type="Proteomes" id="UP000087766"/>
    </source>
</evidence>
<dbReference type="InterPro" id="IPR002562">
    <property type="entry name" value="3'-5'_exonuclease_dom"/>
</dbReference>
<dbReference type="GO" id="GO:0005634">
    <property type="term" value="C:nucleus"/>
    <property type="evidence" value="ECO:0007669"/>
    <property type="project" value="TreeGrafter"/>
</dbReference>
<dbReference type="InterPro" id="IPR051132">
    <property type="entry name" value="3-5_Exonuclease_domain"/>
</dbReference>
<dbReference type="InterPro" id="IPR012337">
    <property type="entry name" value="RNaseH-like_sf"/>
</dbReference>
<gene>
    <name evidence="5" type="primary">LOC106770478</name>
</gene>
<reference evidence="5" key="2">
    <citation type="submission" date="2025-08" db="UniProtKB">
        <authorList>
            <consortium name="RefSeq"/>
        </authorList>
    </citation>
    <scope>IDENTIFICATION</scope>
    <source>
        <tissue evidence="5">Leaf</tissue>
    </source>
</reference>
<organism evidence="4 5">
    <name type="scientific">Vigna radiata var. radiata</name>
    <name type="common">Mung bean</name>
    <name type="synonym">Phaseolus aureus</name>
    <dbReference type="NCBI Taxonomy" id="3916"/>
    <lineage>
        <taxon>Eukaryota</taxon>
        <taxon>Viridiplantae</taxon>
        <taxon>Streptophyta</taxon>
        <taxon>Embryophyta</taxon>
        <taxon>Tracheophyta</taxon>
        <taxon>Spermatophyta</taxon>
        <taxon>Magnoliopsida</taxon>
        <taxon>eudicotyledons</taxon>
        <taxon>Gunneridae</taxon>
        <taxon>Pentapetalae</taxon>
        <taxon>rosids</taxon>
        <taxon>fabids</taxon>
        <taxon>Fabales</taxon>
        <taxon>Fabaceae</taxon>
        <taxon>Papilionoideae</taxon>
        <taxon>50 kb inversion clade</taxon>
        <taxon>NPAAA clade</taxon>
        <taxon>indigoferoid/millettioid clade</taxon>
        <taxon>Phaseoleae</taxon>
        <taxon>Vigna</taxon>
    </lineage>
</organism>
<dbReference type="Gene3D" id="3.30.420.10">
    <property type="entry name" value="Ribonuclease H-like superfamily/Ribonuclease H"/>
    <property type="match status" value="1"/>
</dbReference>
<name>A0A1S3V0Q9_VIGRR</name>
<dbReference type="KEGG" id="vra:106770478"/>
<dbReference type="Proteomes" id="UP000087766">
    <property type="component" value="Chromosome 8"/>
</dbReference>
<dbReference type="RefSeq" id="XP_014511772.1">
    <property type="nucleotide sequence ID" value="XM_014656286.1"/>
</dbReference>
<dbReference type="GeneID" id="106770478"/>